<dbReference type="Pfam" id="PF23161">
    <property type="entry name" value="HTH_RNase_II"/>
    <property type="match status" value="1"/>
</dbReference>
<dbReference type="InterPro" id="IPR012334">
    <property type="entry name" value="Pectin_lyas_fold"/>
</dbReference>
<feature type="chain" id="PRO_5044863129" evidence="10">
    <location>
        <begin position="21"/>
        <end position="670"/>
    </location>
</feature>
<feature type="domain" description="Ribonuclease II-like double HTH" evidence="11">
    <location>
        <begin position="115"/>
        <end position="176"/>
    </location>
</feature>
<protein>
    <submittedName>
        <fullName evidence="13">Polygalacturonase-like</fullName>
    </submittedName>
</protein>
<evidence type="ECO:0000259" key="12">
    <source>
        <dbReference type="Pfam" id="PF25255"/>
    </source>
</evidence>
<keyword evidence="7" id="KW-0961">Cell wall biogenesis/degradation</keyword>
<dbReference type="SUPFAM" id="SSF51126">
    <property type="entry name" value="Pectin lyase-like"/>
    <property type="match status" value="1"/>
</dbReference>
<dbReference type="SMART" id="SM00710">
    <property type="entry name" value="PbH1"/>
    <property type="match status" value="6"/>
</dbReference>
<keyword evidence="6 8" id="KW-0326">Glycosidase</keyword>
<dbReference type="Proteomes" id="UP001604277">
    <property type="component" value="Unassembled WGS sequence"/>
</dbReference>
<reference evidence="14" key="1">
    <citation type="submission" date="2024-07" db="EMBL/GenBank/DDBJ databases">
        <title>Two chromosome-level genome assemblies of Korean endemic species Abeliophyllum distichum and Forsythia ovata (Oleaceae).</title>
        <authorList>
            <person name="Jang H."/>
        </authorList>
    </citation>
    <scope>NUCLEOTIDE SEQUENCE [LARGE SCALE GENOMIC DNA]</scope>
</reference>
<evidence type="ECO:0000259" key="11">
    <source>
        <dbReference type="Pfam" id="PF23161"/>
    </source>
</evidence>
<dbReference type="InterPro" id="IPR011050">
    <property type="entry name" value="Pectin_lyase_fold/virulence"/>
</dbReference>
<dbReference type="AlphaFoldDB" id="A0ABD1TBY3"/>
<evidence type="ECO:0000256" key="7">
    <source>
        <dbReference type="ARBA" id="ARBA00023316"/>
    </source>
</evidence>
<keyword evidence="10" id="KW-0732">Signal</keyword>
<organism evidence="13 14">
    <name type="scientific">Forsythia ovata</name>
    <dbReference type="NCBI Taxonomy" id="205694"/>
    <lineage>
        <taxon>Eukaryota</taxon>
        <taxon>Viridiplantae</taxon>
        <taxon>Streptophyta</taxon>
        <taxon>Embryophyta</taxon>
        <taxon>Tracheophyta</taxon>
        <taxon>Spermatophyta</taxon>
        <taxon>Magnoliopsida</taxon>
        <taxon>eudicotyledons</taxon>
        <taxon>Gunneridae</taxon>
        <taxon>Pentapetalae</taxon>
        <taxon>asterids</taxon>
        <taxon>lamiids</taxon>
        <taxon>Lamiales</taxon>
        <taxon>Oleaceae</taxon>
        <taxon>Forsythieae</taxon>
        <taxon>Forsythia</taxon>
    </lineage>
</organism>
<dbReference type="InterPro" id="IPR006626">
    <property type="entry name" value="PbH1"/>
</dbReference>
<proteinExistence type="inferred from homology"/>
<evidence type="ECO:0000256" key="1">
    <source>
        <dbReference type="ARBA" id="ARBA00004191"/>
    </source>
</evidence>
<keyword evidence="3" id="KW-0134">Cell wall</keyword>
<evidence type="ECO:0000313" key="13">
    <source>
        <dbReference type="EMBL" id="KAL2510231.1"/>
    </source>
</evidence>
<dbReference type="InterPro" id="IPR056404">
    <property type="entry name" value="HTH_RNase_II"/>
</dbReference>
<evidence type="ECO:0000256" key="9">
    <source>
        <dbReference type="SAM" id="MobiDB-lite"/>
    </source>
</evidence>
<sequence length="670" mass="73048">MVGSVNSIIWSFLLFPKISGNGVHSQVGGPDDFAVEIGLIVDSYAYLLPNSKHSLKSDPFATLVDPTLLEFAWIELLEKNKSVRVEELAEDDIYFTVLENKCSFSVYGHRPVVQVDELLRRKHAKEATEKELKEFVLLLKSTREMPSHSKTAKSSWKTKEKIRNRIESLEAYAIDKHYISPVGRRWRKSRRASDSLSKKKGKNYGSNHHKSIGGKSKQKVPSPPPLPPPASGPKKAKPVTPPEKGGDDSPSSVVFNVLHFGAKGDGSTDDTKAFQATWAAACKVEASTINVPSGYVFLVGPISFSGPYCQHNIVFQLDGKIIAPTSSKAWGSGLLQWLAFTKLVGITVKGSGTIDGSGAVWWQDSPYDDPIDDESKLIVPINSTVAEKPPIPLRGSLGGKMPSIKPTALRFYGSFNATVTGITIKNSPQCHLKFDNCIGVSVYNISVSSPGESPNTDGIHLQNSKDVLIRSSNLACGDDCVSIQTGCTNVYIHNVNCGPGHGISIGGLGKDNTKACVSNITVRDINMHNTMNGVRIKTWQGGSGSVQGVQFSNIQVSEVQLPIVIDQYYCDKSKCSNQTSAVALSGINYANIRGTYTVKPVHFACSDSMPCTEVTLTGIQLKPLQERYHMYDPYCWQTFGELYSPAVPPIQCLHIGKPKSNKIHRDTDSC</sequence>
<evidence type="ECO:0000256" key="8">
    <source>
        <dbReference type="RuleBase" id="RU361169"/>
    </source>
</evidence>
<feature type="region of interest" description="Disordered" evidence="9">
    <location>
        <begin position="186"/>
        <end position="249"/>
    </location>
</feature>
<keyword evidence="5 8" id="KW-0378">Hydrolase</keyword>
<feature type="compositionally biased region" description="Basic residues" evidence="9">
    <location>
        <begin position="198"/>
        <end position="218"/>
    </location>
</feature>
<keyword evidence="14" id="KW-1185">Reference proteome</keyword>
<comment type="similarity">
    <text evidence="2 8">Belongs to the glycosyl hydrolase 28 family.</text>
</comment>
<evidence type="ECO:0000256" key="4">
    <source>
        <dbReference type="ARBA" id="ARBA00022525"/>
    </source>
</evidence>
<feature type="signal peptide" evidence="10">
    <location>
        <begin position="1"/>
        <end position="20"/>
    </location>
</feature>
<evidence type="ECO:0000256" key="3">
    <source>
        <dbReference type="ARBA" id="ARBA00022512"/>
    </source>
</evidence>
<dbReference type="InterPro" id="IPR000743">
    <property type="entry name" value="Glyco_hydro_28"/>
</dbReference>
<dbReference type="FunFam" id="2.160.20.10:FF:000019">
    <property type="entry name" value="polygalacturonase At1g48100"/>
    <property type="match status" value="1"/>
</dbReference>
<accession>A0ABD1TBY3</accession>
<dbReference type="PANTHER" id="PTHR31375">
    <property type="match status" value="1"/>
</dbReference>
<feature type="compositionally biased region" description="Pro residues" evidence="9">
    <location>
        <begin position="221"/>
        <end position="231"/>
    </location>
</feature>
<dbReference type="Pfam" id="PF25255">
    <property type="entry name" value="WHD_RNase_II"/>
    <property type="match status" value="1"/>
</dbReference>
<evidence type="ECO:0000313" key="14">
    <source>
        <dbReference type="Proteomes" id="UP001604277"/>
    </source>
</evidence>
<dbReference type="Pfam" id="PF00295">
    <property type="entry name" value="Glyco_hydro_28"/>
    <property type="match status" value="2"/>
</dbReference>
<feature type="domain" description="Ribonuclease II winged helix" evidence="12">
    <location>
        <begin position="62"/>
        <end position="90"/>
    </location>
</feature>
<gene>
    <name evidence="13" type="ORF">Fot_33878</name>
</gene>
<evidence type="ECO:0000256" key="2">
    <source>
        <dbReference type="ARBA" id="ARBA00008834"/>
    </source>
</evidence>
<comment type="caution">
    <text evidence="13">The sequence shown here is derived from an EMBL/GenBank/DDBJ whole genome shotgun (WGS) entry which is preliminary data.</text>
</comment>
<dbReference type="InterPro" id="IPR057324">
    <property type="entry name" value="WH_RNase_II"/>
</dbReference>
<dbReference type="GO" id="GO:0004553">
    <property type="term" value="F:hydrolase activity, hydrolyzing O-glycosyl compounds"/>
    <property type="evidence" value="ECO:0007669"/>
    <property type="project" value="UniProtKB-ARBA"/>
</dbReference>
<evidence type="ECO:0000256" key="6">
    <source>
        <dbReference type="ARBA" id="ARBA00023295"/>
    </source>
</evidence>
<evidence type="ECO:0000256" key="5">
    <source>
        <dbReference type="ARBA" id="ARBA00022801"/>
    </source>
</evidence>
<keyword evidence="4" id="KW-0964">Secreted</keyword>
<name>A0ABD1TBY3_9LAMI</name>
<comment type="subcellular location">
    <subcellularLocation>
        <location evidence="1">Secreted</location>
        <location evidence="1">Cell wall</location>
    </subcellularLocation>
</comment>
<dbReference type="GO" id="GO:0071555">
    <property type="term" value="P:cell wall organization"/>
    <property type="evidence" value="ECO:0007669"/>
    <property type="project" value="UniProtKB-KW"/>
</dbReference>
<evidence type="ECO:0000256" key="10">
    <source>
        <dbReference type="SAM" id="SignalP"/>
    </source>
</evidence>
<dbReference type="EMBL" id="JBFOLJ010000009">
    <property type="protein sequence ID" value="KAL2510231.1"/>
    <property type="molecule type" value="Genomic_DNA"/>
</dbReference>
<dbReference type="Gene3D" id="2.160.20.10">
    <property type="entry name" value="Single-stranded right-handed beta-helix, Pectin lyase-like"/>
    <property type="match status" value="1"/>
</dbReference>